<sequence length="46" mass="4960">MQIQNGASPPTPKACQNLARLYLFTITLAAADLCLLSVLEVLLWSA</sequence>
<keyword evidence="3" id="KW-1185">Reference proteome</keyword>
<accession>A0A1I5VJW6</accession>
<organism evidence="2 3">
    <name type="scientific">Pseudomonas borbori</name>
    <dbReference type="NCBI Taxonomy" id="289003"/>
    <lineage>
        <taxon>Bacteria</taxon>
        <taxon>Pseudomonadati</taxon>
        <taxon>Pseudomonadota</taxon>
        <taxon>Gammaproteobacteria</taxon>
        <taxon>Pseudomonadales</taxon>
        <taxon>Pseudomonadaceae</taxon>
        <taxon>Pseudomonas</taxon>
    </lineage>
</organism>
<proteinExistence type="predicted"/>
<evidence type="ECO:0000313" key="2">
    <source>
        <dbReference type="EMBL" id="SFQ07868.1"/>
    </source>
</evidence>
<evidence type="ECO:0000313" key="3">
    <source>
        <dbReference type="Proteomes" id="UP000198784"/>
    </source>
</evidence>
<dbReference type="EMBL" id="FOWX01000031">
    <property type="protein sequence ID" value="SFQ07868.1"/>
    <property type="molecule type" value="Genomic_DNA"/>
</dbReference>
<dbReference type="AlphaFoldDB" id="A0A1I5VJW6"/>
<dbReference type="Proteomes" id="UP000198784">
    <property type="component" value="Unassembled WGS sequence"/>
</dbReference>
<gene>
    <name evidence="2" type="ORF">SAMN05216190_13162</name>
</gene>
<keyword evidence="1" id="KW-0812">Transmembrane</keyword>
<protein>
    <submittedName>
        <fullName evidence="2">Uncharacterized protein</fullName>
    </submittedName>
</protein>
<feature type="transmembrane region" description="Helical" evidence="1">
    <location>
        <begin position="21"/>
        <end position="44"/>
    </location>
</feature>
<keyword evidence="1" id="KW-1133">Transmembrane helix</keyword>
<name>A0A1I5VJW6_9PSED</name>
<dbReference type="RefSeq" id="WP_170862262.1">
    <property type="nucleotide sequence ID" value="NZ_FOWX01000031.1"/>
</dbReference>
<reference evidence="3" key="1">
    <citation type="submission" date="2016-10" db="EMBL/GenBank/DDBJ databases">
        <authorList>
            <person name="Varghese N."/>
            <person name="Submissions S."/>
        </authorList>
    </citation>
    <scope>NUCLEOTIDE SEQUENCE [LARGE SCALE GENOMIC DNA]</scope>
    <source>
        <strain evidence="3">DSM 17834</strain>
    </source>
</reference>
<keyword evidence="1" id="KW-0472">Membrane</keyword>
<evidence type="ECO:0000256" key="1">
    <source>
        <dbReference type="SAM" id="Phobius"/>
    </source>
</evidence>